<feature type="region of interest" description="Disordered" evidence="1">
    <location>
        <begin position="1"/>
        <end position="22"/>
    </location>
</feature>
<dbReference type="Pfam" id="PF05258">
    <property type="entry name" value="DciA"/>
    <property type="match status" value="1"/>
</dbReference>
<protein>
    <submittedName>
        <fullName evidence="2">DUF721 domain-containing protein</fullName>
    </submittedName>
</protein>
<dbReference type="AlphaFoldDB" id="A0A7Z0HY64"/>
<dbReference type="PIRSF" id="PIRSF032064">
    <property type="entry name" value="UCP032064"/>
    <property type="match status" value="1"/>
</dbReference>
<sequence>MTDTFGSRPPGPGKRPVRRGRGFEPAAGLLRTPLRKISESRGFAVARLLTHWPEIVGEDTARLCRPVRVSYARKGMGATLSLLVPGAQAPLVEMQKDRIRERVNACYGYNAIARIALTQTAPTGFAEGQTPFAHAPGAGQAPEPQFTAQLQARAQGVAADVGDETLRSALEKLALNVLAARNRSKGH</sequence>
<gene>
    <name evidence="2" type="ORF">HUK65_03495</name>
</gene>
<evidence type="ECO:0000313" key="2">
    <source>
        <dbReference type="EMBL" id="NYS24044.1"/>
    </source>
</evidence>
<organism evidence="2 3">
    <name type="scientific">Rhabdonatronobacter sediminivivens</name>
    <dbReference type="NCBI Taxonomy" id="2743469"/>
    <lineage>
        <taxon>Bacteria</taxon>
        <taxon>Pseudomonadati</taxon>
        <taxon>Pseudomonadota</taxon>
        <taxon>Alphaproteobacteria</taxon>
        <taxon>Rhodobacterales</taxon>
        <taxon>Paracoccaceae</taxon>
        <taxon>Rhabdonatronobacter</taxon>
    </lineage>
</organism>
<keyword evidence="3" id="KW-1185">Reference proteome</keyword>
<dbReference type="EMBL" id="JACBXS010000005">
    <property type="protein sequence ID" value="NYS24044.1"/>
    <property type="molecule type" value="Genomic_DNA"/>
</dbReference>
<proteinExistence type="predicted"/>
<dbReference type="InterPro" id="IPR007922">
    <property type="entry name" value="DciA-like"/>
</dbReference>
<reference evidence="2 3" key="1">
    <citation type="journal article" date="2000" name="Arch. Microbiol.">
        <title>Rhodobaca bogoriensis gen. nov. and sp. nov., an alkaliphilic purple nonsulfur bacterium from African Rift Valley soda lakes.</title>
        <authorList>
            <person name="Milford A.D."/>
            <person name="Achenbach L.A."/>
            <person name="Jung D.O."/>
            <person name="Madigan M.T."/>
        </authorList>
    </citation>
    <scope>NUCLEOTIDE SEQUENCE [LARGE SCALE GENOMIC DNA]</scope>
    <source>
        <strain evidence="2 3">2376</strain>
    </source>
</reference>
<comment type="caution">
    <text evidence="2">The sequence shown here is derived from an EMBL/GenBank/DDBJ whole genome shotgun (WGS) entry which is preliminary data.</text>
</comment>
<dbReference type="Proteomes" id="UP000529417">
    <property type="component" value="Unassembled WGS sequence"/>
</dbReference>
<dbReference type="InterPro" id="IPR010593">
    <property type="entry name" value="DUF1159"/>
</dbReference>
<dbReference type="RefSeq" id="WP_179904747.1">
    <property type="nucleotide sequence ID" value="NZ_JACBXS010000005.1"/>
</dbReference>
<evidence type="ECO:0000313" key="3">
    <source>
        <dbReference type="Proteomes" id="UP000529417"/>
    </source>
</evidence>
<evidence type="ECO:0000256" key="1">
    <source>
        <dbReference type="SAM" id="MobiDB-lite"/>
    </source>
</evidence>
<name>A0A7Z0HY64_9RHOB</name>
<accession>A0A7Z0HY64</accession>